<dbReference type="Proteomes" id="UP000186919">
    <property type="component" value="Unassembled WGS sequence"/>
</dbReference>
<reference evidence="1 2" key="1">
    <citation type="submission" date="2016-01" db="EMBL/GenBank/DDBJ databases">
        <title>Mycobacterium immunogenum strain CD11_6 genome sequencing and assembly.</title>
        <authorList>
            <person name="Kaur G."/>
            <person name="Nair G.R."/>
            <person name="Mayilraj S."/>
        </authorList>
    </citation>
    <scope>NUCLEOTIDE SEQUENCE [LARGE SCALE GENOMIC DNA]</scope>
    <source>
        <strain evidence="1 2">CD11-6</strain>
    </source>
</reference>
<name>A0A179VFS6_9MYCO</name>
<dbReference type="Pfam" id="PF10012">
    <property type="entry name" value="DUF2255"/>
    <property type="match status" value="1"/>
</dbReference>
<dbReference type="InterPro" id="IPR012349">
    <property type="entry name" value="Split_barrel_FMN-bd"/>
</dbReference>
<dbReference type="Gene3D" id="2.30.110.10">
    <property type="entry name" value="Electron Transport, Fmn-binding Protein, Chain A"/>
    <property type="match status" value="1"/>
</dbReference>
<evidence type="ECO:0000313" key="1">
    <source>
        <dbReference type="EMBL" id="OAT69855.1"/>
    </source>
</evidence>
<evidence type="ECO:0000313" key="2">
    <source>
        <dbReference type="Proteomes" id="UP000186919"/>
    </source>
</evidence>
<dbReference type="EMBL" id="LQYE01000001">
    <property type="protein sequence ID" value="OAT69855.1"/>
    <property type="molecule type" value="Genomic_DNA"/>
</dbReference>
<evidence type="ECO:0008006" key="3">
    <source>
        <dbReference type="Google" id="ProtNLM"/>
    </source>
</evidence>
<gene>
    <name evidence="1" type="ORF">AWB85_00095</name>
</gene>
<organism evidence="1 2">
    <name type="scientific">Mycobacteroides immunogenum</name>
    <dbReference type="NCBI Taxonomy" id="83262"/>
    <lineage>
        <taxon>Bacteria</taxon>
        <taxon>Bacillati</taxon>
        <taxon>Actinomycetota</taxon>
        <taxon>Actinomycetes</taxon>
        <taxon>Mycobacteriales</taxon>
        <taxon>Mycobacteriaceae</taxon>
        <taxon>Mycobacteroides</taxon>
    </lineage>
</organism>
<accession>A0A179VFS6</accession>
<comment type="caution">
    <text evidence="1">The sequence shown here is derived from an EMBL/GenBank/DDBJ whole genome shotgun (WGS) entry which is preliminary data.</text>
</comment>
<dbReference type="AlphaFoldDB" id="A0A179VFS6"/>
<sequence length="132" mass="14197">MSSMASIALTRDQRDALGAAHEVQVSTYRRDDTRRQPIPIWTVRVEDEVYVRSALGPDAAWYRNALKNNRLHVDTGSVATDVALQTAAGAEINAAVDAAYRAKYPHGGSATTTMVTAPAVDTTVKLIALEGN</sequence>
<dbReference type="InterPro" id="IPR016888">
    <property type="entry name" value="UCP028498"/>
</dbReference>
<protein>
    <recommendedName>
        <fullName evidence="3">Pyridoxamine 5'-phosphate oxidase</fullName>
    </recommendedName>
</protein>
<proteinExistence type="predicted"/>